<dbReference type="EMBL" id="OX365700">
    <property type="protein sequence ID" value="CAI4032309.1"/>
    <property type="molecule type" value="Genomic_DNA"/>
</dbReference>
<proteinExistence type="predicted"/>
<organism evidence="2 3">
    <name type="scientific">Nitrospira tepida</name>
    <dbReference type="NCBI Taxonomy" id="2973512"/>
    <lineage>
        <taxon>Bacteria</taxon>
        <taxon>Pseudomonadati</taxon>
        <taxon>Nitrospirota</taxon>
        <taxon>Nitrospiria</taxon>
        <taxon>Nitrospirales</taxon>
        <taxon>Nitrospiraceae</taxon>
        <taxon>Nitrospira</taxon>
    </lineage>
</organism>
<evidence type="ECO:0000256" key="1">
    <source>
        <dbReference type="SAM" id="MobiDB-lite"/>
    </source>
</evidence>
<evidence type="ECO:0000313" key="3">
    <source>
        <dbReference type="Proteomes" id="UP001179121"/>
    </source>
</evidence>
<keyword evidence="3" id="KW-1185">Reference proteome</keyword>
<reference evidence="2" key="1">
    <citation type="submission" date="2022-10" db="EMBL/GenBank/DDBJ databases">
        <authorList>
            <person name="Koch H."/>
        </authorList>
    </citation>
    <scope>NUCLEOTIDE SEQUENCE</scope>
    <source>
        <strain evidence="2">DNF</strain>
    </source>
</reference>
<protein>
    <submittedName>
        <fullName evidence="2">Uncharacterized protein</fullName>
    </submittedName>
</protein>
<evidence type="ECO:0000313" key="2">
    <source>
        <dbReference type="EMBL" id="CAI4032309.1"/>
    </source>
</evidence>
<name>A0AA86N0A5_9BACT</name>
<dbReference type="Proteomes" id="UP001179121">
    <property type="component" value="Chromosome"/>
</dbReference>
<gene>
    <name evidence="2" type="ORF">DNFV4_02738</name>
</gene>
<dbReference type="AlphaFoldDB" id="A0AA86N0A5"/>
<feature type="region of interest" description="Disordered" evidence="1">
    <location>
        <begin position="115"/>
        <end position="148"/>
    </location>
</feature>
<accession>A0AA86N0A5</accession>
<dbReference type="KEGG" id="nti:DNFV4_02738"/>
<sequence>MTWGQRFADNYFRTGIQARQRAYASKLAADVVMNEMRMPRVVDAVQHGFPIEWLIPGEQTQALYGHLIPAEPLQFTAEGEPVTSVRLTPTPAAPGQKPAGVALCPHARLTPFQTKVWTGEPEAQGIKSSQRDETSDFSQTRNDQQQYSVFQPPQQLIPTPGGRALLGPYTPNAYGPGMNADATGRPFIWQPDPGFGPPDHFSTVKPDAYGLGVGMDQYGRPVRPACPPGWAGPC</sequence>